<organism evidence="1 2">
    <name type="scientific">Dendrothele bispora (strain CBS 962.96)</name>
    <dbReference type="NCBI Taxonomy" id="1314807"/>
    <lineage>
        <taxon>Eukaryota</taxon>
        <taxon>Fungi</taxon>
        <taxon>Dikarya</taxon>
        <taxon>Basidiomycota</taxon>
        <taxon>Agaricomycotina</taxon>
        <taxon>Agaricomycetes</taxon>
        <taxon>Agaricomycetidae</taxon>
        <taxon>Agaricales</taxon>
        <taxon>Agaricales incertae sedis</taxon>
        <taxon>Dendrothele</taxon>
    </lineage>
</organism>
<reference evidence="1 2" key="1">
    <citation type="journal article" date="2019" name="Nat. Ecol. Evol.">
        <title>Megaphylogeny resolves global patterns of mushroom evolution.</title>
        <authorList>
            <person name="Varga T."/>
            <person name="Krizsan K."/>
            <person name="Foldi C."/>
            <person name="Dima B."/>
            <person name="Sanchez-Garcia M."/>
            <person name="Sanchez-Ramirez S."/>
            <person name="Szollosi G.J."/>
            <person name="Szarkandi J.G."/>
            <person name="Papp V."/>
            <person name="Albert L."/>
            <person name="Andreopoulos W."/>
            <person name="Angelini C."/>
            <person name="Antonin V."/>
            <person name="Barry K.W."/>
            <person name="Bougher N.L."/>
            <person name="Buchanan P."/>
            <person name="Buyck B."/>
            <person name="Bense V."/>
            <person name="Catcheside P."/>
            <person name="Chovatia M."/>
            <person name="Cooper J."/>
            <person name="Damon W."/>
            <person name="Desjardin D."/>
            <person name="Finy P."/>
            <person name="Geml J."/>
            <person name="Haridas S."/>
            <person name="Hughes K."/>
            <person name="Justo A."/>
            <person name="Karasinski D."/>
            <person name="Kautmanova I."/>
            <person name="Kiss B."/>
            <person name="Kocsube S."/>
            <person name="Kotiranta H."/>
            <person name="LaButti K.M."/>
            <person name="Lechner B.E."/>
            <person name="Liimatainen K."/>
            <person name="Lipzen A."/>
            <person name="Lukacs Z."/>
            <person name="Mihaltcheva S."/>
            <person name="Morgado L.N."/>
            <person name="Niskanen T."/>
            <person name="Noordeloos M.E."/>
            <person name="Ohm R.A."/>
            <person name="Ortiz-Santana B."/>
            <person name="Ovrebo C."/>
            <person name="Racz N."/>
            <person name="Riley R."/>
            <person name="Savchenko A."/>
            <person name="Shiryaev A."/>
            <person name="Soop K."/>
            <person name="Spirin V."/>
            <person name="Szebenyi C."/>
            <person name="Tomsovsky M."/>
            <person name="Tulloss R.E."/>
            <person name="Uehling J."/>
            <person name="Grigoriev I.V."/>
            <person name="Vagvolgyi C."/>
            <person name="Papp T."/>
            <person name="Martin F.M."/>
            <person name="Miettinen O."/>
            <person name="Hibbett D.S."/>
            <person name="Nagy L.G."/>
        </authorList>
    </citation>
    <scope>NUCLEOTIDE SEQUENCE [LARGE SCALE GENOMIC DNA]</scope>
    <source>
        <strain evidence="1 2">CBS 962.96</strain>
    </source>
</reference>
<dbReference type="EMBL" id="ML181136">
    <property type="protein sequence ID" value="THU76144.1"/>
    <property type="molecule type" value="Genomic_DNA"/>
</dbReference>
<dbReference type="AlphaFoldDB" id="A0A4S8KKS5"/>
<protein>
    <submittedName>
        <fullName evidence="1">Uncharacterized protein</fullName>
    </submittedName>
</protein>
<accession>A0A4S8KKS5</accession>
<keyword evidence="2" id="KW-1185">Reference proteome</keyword>
<gene>
    <name evidence="1" type="ORF">K435DRAFT_879635</name>
</gene>
<sequence>MFSCVLDPPNFNSNNSDSDLDPHPHCVQPGYSIIMHMVFSIQTTTTSSSSSTQTISGSNTDFFESISLQRCPRYYTDSLFPPVTALSSKFSFPTFNSRPGDHDTTTLATMSTLTNRKVDESSEMHSQVISRYSIVPTTSVYTKKEGEKRKYR</sequence>
<dbReference type="Proteomes" id="UP000297245">
    <property type="component" value="Unassembled WGS sequence"/>
</dbReference>
<name>A0A4S8KKS5_DENBC</name>
<evidence type="ECO:0000313" key="1">
    <source>
        <dbReference type="EMBL" id="THU76144.1"/>
    </source>
</evidence>
<evidence type="ECO:0000313" key="2">
    <source>
        <dbReference type="Proteomes" id="UP000297245"/>
    </source>
</evidence>
<proteinExistence type="predicted"/>